<dbReference type="PROSITE" id="PS00608">
    <property type="entry name" value="GLYCOSYL_HYDROL_F2_2"/>
    <property type="match status" value="1"/>
</dbReference>
<feature type="domain" description="Glycoside hydrolase family 2 immunoglobulin-like beta-sandwich" evidence="9">
    <location>
        <begin position="214"/>
        <end position="314"/>
    </location>
</feature>
<keyword evidence="13" id="KW-1185">Reference proteome</keyword>
<keyword evidence="5 7" id="KW-0378">Hydrolase</keyword>
<reference evidence="12" key="1">
    <citation type="submission" date="2019-08" db="EMBL/GenBank/DDBJ databases">
        <title>The genome of the North American firefly Photinus pyralis.</title>
        <authorList>
            <consortium name="Photinus pyralis genome working group"/>
            <person name="Fallon T.R."/>
            <person name="Sander Lower S.E."/>
            <person name="Weng J.-K."/>
        </authorList>
    </citation>
    <scope>NUCLEOTIDE SEQUENCE</scope>
    <source>
        <strain evidence="12">TRF0915ILg1</strain>
        <tissue evidence="12">Whole body</tissue>
    </source>
</reference>
<evidence type="ECO:0000256" key="2">
    <source>
        <dbReference type="ARBA" id="ARBA00007401"/>
    </source>
</evidence>
<dbReference type="GO" id="GO:0005615">
    <property type="term" value="C:extracellular space"/>
    <property type="evidence" value="ECO:0007669"/>
    <property type="project" value="TreeGrafter"/>
</dbReference>
<keyword evidence="7" id="KW-0458">Lysosome</keyword>
<protein>
    <recommendedName>
        <fullName evidence="4 7">Beta-glucuronidase</fullName>
        <ecNumber evidence="3 7">3.2.1.31</ecNumber>
    </recommendedName>
</protein>
<dbReference type="PRINTS" id="PR00132">
    <property type="entry name" value="GLHYDRLASE2"/>
</dbReference>
<evidence type="ECO:0000259" key="10">
    <source>
        <dbReference type="Pfam" id="PF02836"/>
    </source>
</evidence>
<dbReference type="InterPro" id="IPR006103">
    <property type="entry name" value="Glyco_hydro_2_cat"/>
</dbReference>
<comment type="catalytic activity">
    <reaction evidence="7">
        <text>a beta-D-glucuronoside + H2O = D-glucuronate + an alcohol</text>
        <dbReference type="Rhea" id="RHEA:17633"/>
        <dbReference type="ChEBI" id="CHEBI:15377"/>
        <dbReference type="ChEBI" id="CHEBI:30879"/>
        <dbReference type="ChEBI" id="CHEBI:58720"/>
        <dbReference type="ChEBI" id="CHEBI:83411"/>
        <dbReference type="EC" id="3.2.1.31"/>
    </reaction>
</comment>
<dbReference type="OrthoDB" id="408532at2759"/>
<dbReference type="InterPro" id="IPR008979">
    <property type="entry name" value="Galactose-bd-like_sf"/>
</dbReference>
<evidence type="ECO:0000256" key="7">
    <source>
        <dbReference type="RuleBase" id="RU361154"/>
    </source>
</evidence>
<name>A0A8K0G8J7_IGNLU</name>
<dbReference type="PANTHER" id="PTHR10066">
    <property type="entry name" value="BETA-GLUCURONIDASE"/>
    <property type="match status" value="1"/>
</dbReference>
<dbReference type="InterPro" id="IPR017853">
    <property type="entry name" value="GH"/>
</dbReference>
<evidence type="ECO:0000256" key="8">
    <source>
        <dbReference type="SAM" id="SignalP"/>
    </source>
</evidence>
<dbReference type="InterPro" id="IPR023232">
    <property type="entry name" value="Glyco_hydro_2_AS"/>
</dbReference>
<dbReference type="Proteomes" id="UP000801492">
    <property type="component" value="Unassembled WGS sequence"/>
</dbReference>
<dbReference type="GO" id="GO:0005975">
    <property type="term" value="P:carbohydrate metabolic process"/>
    <property type="evidence" value="ECO:0007669"/>
    <property type="project" value="InterPro"/>
</dbReference>
<feature type="domain" description="Glycosyl hydrolases family 2 sugar binding" evidence="11">
    <location>
        <begin position="33"/>
        <end position="211"/>
    </location>
</feature>
<dbReference type="AlphaFoldDB" id="A0A8K0G8J7"/>
<keyword evidence="6 7" id="KW-0326">Glycosidase</keyword>
<dbReference type="EMBL" id="VTPC01008645">
    <property type="protein sequence ID" value="KAF2892617.1"/>
    <property type="molecule type" value="Genomic_DNA"/>
</dbReference>
<dbReference type="InterPro" id="IPR006101">
    <property type="entry name" value="Glyco_hydro_2"/>
</dbReference>
<sequence>MRFLTTAIWLLIVKKTIQDGILYPKESESREVRLLDGIWNFVLSPPSNPLLGFNEDWYKNDLSKLQNVDVYLMPVPSSYNDVTQNASIRDHVGLVWYDRTFFVPKSWEEKRVWLRFSSVSYSAQVWINGEVAVKHKVGHLPFQQEISSLLNFEKSNRITVACDNRLGLTTVPQGEVETVNTDEGDKIVQSYTFDFFNYAGIHRPVTLYTTPISYIDDITIKTDVNETTGIIYYNIRYVNIESITCDVVLTDKDDNFVTRQTSIYKEGIIEVPNANLWWPFLMHSNPGYLYTLQVELRSSTGDVVDVYRQPIGIRTISWTNQDLLINNRSTYLFGFGRHEDANIRGKGLDLPLIIKDYNLLQWIGANAYRTAHYPYSEEVMDLADKLGVMIIDECPSANANLLSVSLIKNHKNSLLELIQRDKNRPSVIMWSIANEPESDTLISDTYFEEITQFVRHLDGSRPITMSITRSVNMNQVAQHLDVISINRYYSWYNDTGRLDMITGNIIKEATAWYKKYKKVILVSEYGADAIAGLHIHPHSVWTEEYQLAMMLKHFKAYDALRAQKWFIGEFVWNFADFQTRQCKFCFIGTFHST</sequence>
<dbReference type="Gene3D" id="2.60.40.10">
    <property type="entry name" value="Immunoglobulins"/>
    <property type="match status" value="1"/>
</dbReference>
<dbReference type="InterPro" id="IPR013783">
    <property type="entry name" value="Ig-like_fold"/>
</dbReference>
<comment type="activity regulation">
    <text evidence="7">Inhibited by L-aspartic acid.</text>
</comment>
<dbReference type="EC" id="3.2.1.31" evidence="3 7"/>
<dbReference type="FunFam" id="3.20.20.80:FF:000080">
    <property type="entry name" value="Beta-glucuronidase UidA"/>
    <property type="match status" value="1"/>
</dbReference>
<dbReference type="NCBIfam" id="NF007538">
    <property type="entry name" value="PRK10150.1"/>
    <property type="match status" value="1"/>
</dbReference>
<accession>A0A8K0G8J7</accession>
<dbReference type="InterPro" id="IPR023230">
    <property type="entry name" value="Glyco_hydro_2_CS"/>
</dbReference>
<evidence type="ECO:0000256" key="1">
    <source>
        <dbReference type="ARBA" id="ARBA00003025"/>
    </source>
</evidence>
<dbReference type="SUPFAM" id="SSF51445">
    <property type="entry name" value="(Trans)glycosidases"/>
    <property type="match status" value="1"/>
</dbReference>
<organism evidence="12 13">
    <name type="scientific">Ignelater luminosus</name>
    <name type="common">Cucubano</name>
    <name type="synonym">Pyrophorus luminosus</name>
    <dbReference type="NCBI Taxonomy" id="2038154"/>
    <lineage>
        <taxon>Eukaryota</taxon>
        <taxon>Metazoa</taxon>
        <taxon>Ecdysozoa</taxon>
        <taxon>Arthropoda</taxon>
        <taxon>Hexapoda</taxon>
        <taxon>Insecta</taxon>
        <taxon>Pterygota</taxon>
        <taxon>Neoptera</taxon>
        <taxon>Endopterygota</taxon>
        <taxon>Coleoptera</taxon>
        <taxon>Polyphaga</taxon>
        <taxon>Elateriformia</taxon>
        <taxon>Elateroidea</taxon>
        <taxon>Elateridae</taxon>
        <taxon>Agrypninae</taxon>
        <taxon>Pyrophorini</taxon>
        <taxon>Ignelater</taxon>
    </lineage>
</organism>
<evidence type="ECO:0000256" key="5">
    <source>
        <dbReference type="ARBA" id="ARBA00022801"/>
    </source>
</evidence>
<comment type="caution">
    <text evidence="12">The sequence shown here is derived from an EMBL/GenBank/DDBJ whole genome shotgun (WGS) entry which is preliminary data.</text>
</comment>
<dbReference type="InterPro" id="IPR006102">
    <property type="entry name" value="Ig-like_GH2"/>
</dbReference>
<dbReference type="GO" id="GO:0004566">
    <property type="term" value="F:beta-glucuronidase activity"/>
    <property type="evidence" value="ECO:0007669"/>
    <property type="project" value="UniProtKB-EC"/>
</dbReference>
<comment type="subunit">
    <text evidence="7">Homotetramer.</text>
</comment>
<dbReference type="FunFam" id="2.60.40.10:FF:000628">
    <property type="entry name" value="Beta-glucuronidase"/>
    <property type="match status" value="1"/>
</dbReference>
<dbReference type="GO" id="GO:0019391">
    <property type="term" value="P:glucuronoside catabolic process"/>
    <property type="evidence" value="ECO:0007669"/>
    <property type="project" value="TreeGrafter"/>
</dbReference>
<dbReference type="Gene3D" id="2.60.120.260">
    <property type="entry name" value="Galactose-binding domain-like"/>
    <property type="match status" value="1"/>
</dbReference>
<evidence type="ECO:0000313" key="13">
    <source>
        <dbReference type="Proteomes" id="UP000801492"/>
    </source>
</evidence>
<dbReference type="Pfam" id="PF02837">
    <property type="entry name" value="Glyco_hydro_2_N"/>
    <property type="match status" value="1"/>
</dbReference>
<dbReference type="FunFam" id="2.60.120.260:FF:000027">
    <property type="entry name" value="Beta-glucuronidase"/>
    <property type="match status" value="1"/>
</dbReference>
<dbReference type="InterPro" id="IPR036156">
    <property type="entry name" value="Beta-gal/glucu_dom_sf"/>
</dbReference>
<evidence type="ECO:0000256" key="4">
    <source>
        <dbReference type="ARBA" id="ARBA00016205"/>
    </source>
</evidence>
<dbReference type="Pfam" id="PF02836">
    <property type="entry name" value="Glyco_hydro_2_C"/>
    <property type="match status" value="1"/>
</dbReference>
<dbReference type="SUPFAM" id="SSF49785">
    <property type="entry name" value="Galactose-binding domain-like"/>
    <property type="match status" value="1"/>
</dbReference>
<evidence type="ECO:0000259" key="9">
    <source>
        <dbReference type="Pfam" id="PF00703"/>
    </source>
</evidence>
<dbReference type="GO" id="GO:0030246">
    <property type="term" value="F:carbohydrate binding"/>
    <property type="evidence" value="ECO:0007669"/>
    <property type="project" value="TreeGrafter"/>
</dbReference>
<dbReference type="SUPFAM" id="SSF49303">
    <property type="entry name" value="beta-Galactosidase/glucuronidase domain"/>
    <property type="match status" value="1"/>
</dbReference>
<gene>
    <name evidence="12" type="ORF">ILUMI_13557</name>
</gene>
<proteinExistence type="inferred from homology"/>
<evidence type="ECO:0000259" key="11">
    <source>
        <dbReference type="Pfam" id="PF02837"/>
    </source>
</evidence>
<feature type="chain" id="PRO_5035423040" description="Beta-glucuronidase" evidence="8">
    <location>
        <begin position="19"/>
        <end position="593"/>
    </location>
</feature>
<dbReference type="Gene3D" id="3.20.20.80">
    <property type="entry name" value="Glycosidases"/>
    <property type="match status" value="1"/>
</dbReference>
<evidence type="ECO:0000256" key="6">
    <source>
        <dbReference type="ARBA" id="ARBA00023295"/>
    </source>
</evidence>
<dbReference type="PANTHER" id="PTHR10066:SF67">
    <property type="entry name" value="BETA-GLUCURONIDASE"/>
    <property type="match status" value="1"/>
</dbReference>
<evidence type="ECO:0000256" key="3">
    <source>
        <dbReference type="ARBA" id="ARBA00012761"/>
    </source>
</evidence>
<dbReference type="InterPro" id="IPR006104">
    <property type="entry name" value="Glyco_hydro_2_N"/>
</dbReference>
<keyword evidence="8" id="KW-0732">Signal</keyword>
<evidence type="ECO:0000313" key="12">
    <source>
        <dbReference type="EMBL" id="KAF2892617.1"/>
    </source>
</evidence>
<comment type="similarity">
    <text evidence="2 7">Belongs to the glycosyl hydrolase 2 family.</text>
</comment>
<comment type="function">
    <text evidence="1 7">Plays an important role in the degradation of dermatan and keratan sulfates.</text>
</comment>
<dbReference type="PROSITE" id="PS00719">
    <property type="entry name" value="GLYCOSYL_HYDROL_F2_1"/>
    <property type="match status" value="1"/>
</dbReference>
<feature type="domain" description="Glycoside hydrolase family 2 catalytic" evidence="10">
    <location>
        <begin position="319"/>
        <end position="588"/>
    </location>
</feature>
<dbReference type="Pfam" id="PF00703">
    <property type="entry name" value="Glyco_hydro_2"/>
    <property type="match status" value="1"/>
</dbReference>
<feature type="signal peptide" evidence="8">
    <location>
        <begin position="1"/>
        <end position="18"/>
    </location>
</feature>